<dbReference type="InterPro" id="IPR027417">
    <property type="entry name" value="P-loop_NTPase"/>
</dbReference>
<dbReference type="Gene3D" id="3.40.50.300">
    <property type="entry name" value="P-loop containing nucleotide triphosphate hydrolases"/>
    <property type="match status" value="1"/>
</dbReference>
<comment type="caution">
    <text evidence="2">The sequence shown here is derived from an EMBL/GenBank/DDBJ whole genome shotgun (WGS) entry which is preliminary data.</text>
</comment>
<proteinExistence type="predicted"/>
<evidence type="ECO:0000313" key="2">
    <source>
        <dbReference type="EMBL" id="MCI41462.1"/>
    </source>
</evidence>
<dbReference type="SUPFAM" id="SSF52540">
    <property type="entry name" value="P-loop containing nucleoside triphosphate hydrolases"/>
    <property type="match status" value="1"/>
</dbReference>
<feature type="non-terminal residue" evidence="2">
    <location>
        <position position="1"/>
    </location>
</feature>
<dbReference type="AlphaFoldDB" id="A0A392RZ99"/>
<evidence type="ECO:0000259" key="1">
    <source>
        <dbReference type="Pfam" id="PF00005"/>
    </source>
</evidence>
<dbReference type="Proteomes" id="UP000265520">
    <property type="component" value="Unassembled WGS sequence"/>
</dbReference>
<dbReference type="InterPro" id="IPR003439">
    <property type="entry name" value="ABC_transporter-like_ATP-bd"/>
</dbReference>
<dbReference type="EMBL" id="LXQA010292612">
    <property type="protein sequence ID" value="MCI41462.1"/>
    <property type="molecule type" value="Genomic_DNA"/>
</dbReference>
<feature type="domain" description="ABC transporter" evidence="1">
    <location>
        <begin position="6"/>
        <end position="43"/>
    </location>
</feature>
<dbReference type="GO" id="GO:0005524">
    <property type="term" value="F:ATP binding"/>
    <property type="evidence" value="ECO:0007669"/>
    <property type="project" value="InterPro"/>
</dbReference>
<dbReference type="GO" id="GO:0016887">
    <property type="term" value="F:ATP hydrolysis activity"/>
    <property type="evidence" value="ECO:0007669"/>
    <property type="project" value="InterPro"/>
</dbReference>
<accession>A0A392RZ99</accession>
<organism evidence="2 3">
    <name type="scientific">Trifolium medium</name>
    <dbReference type="NCBI Taxonomy" id="97028"/>
    <lineage>
        <taxon>Eukaryota</taxon>
        <taxon>Viridiplantae</taxon>
        <taxon>Streptophyta</taxon>
        <taxon>Embryophyta</taxon>
        <taxon>Tracheophyta</taxon>
        <taxon>Spermatophyta</taxon>
        <taxon>Magnoliopsida</taxon>
        <taxon>eudicotyledons</taxon>
        <taxon>Gunneridae</taxon>
        <taxon>Pentapetalae</taxon>
        <taxon>rosids</taxon>
        <taxon>fabids</taxon>
        <taxon>Fabales</taxon>
        <taxon>Fabaceae</taxon>
        <taxon>Papilionoideae</taxon>
        <taxon>50 kb inversion clade</taxon>
        <taxon>NPAAA clade</taxon>
        <taxon>Hologalegina</taxon>
        <taxon>IRL clade</taxon>
        <taxon>Trifolieae</taxon>
        <taxon>Trifolium</taxon>
    </lineage>
</organism>
<reference evidence="2 3" key="1">
    <citation type="journal article" date="2018" name="Front. Plant Sci.">
        <title>Red Clover (Trifolium pratense) and Zigzag Clover (T. medium) - A Picture of Genomic Similarities and Differences.</title>
        <authorList>
            <person name="Dluhosova J."/>
            <person name="Istvanek J."/>
            <person name="Nedelnik J."/>
            <person name="Repkova J."/>
        </authorList>
    </citation>
    <scope>NUCLEOTIDE SEQUENCE [LARGE SCALE GENOMIC DNA]</scope>
    <source>
        <strain evidence="3">cv. 10/8</strain>
        <tissue evidence="2">Leaf</tissue>
    </source>
</reference>
<evidence type="ECO:0000313" key="3">
    <source>
        <dbReference type="Proteomes" id="UP000265520"/>
    </source>
</evidence>
<keyword evidence="3" id="KW-1185">Reference proteome</keyword>
<name>A0A392RZ99_9FABA</name>
<dbReference type="Pfam" id="PF00005">
    <property type="entry name" value="ABC_tran"/>
    <property type="match status" value="1"/>
</dbReference>
<protein>
    <submittedName>
        <fullName evidence="2">ABC transporter C family member 4-like</fullName>
    </submittedName>
</protein>
<sequence>ALTVDELVIKKGDHAAVVGTVGAGKSSLLASVLGEMFKISGKVCYA</sequence>